<proteinExistence type="predicted"/>
<evidence type="ECO:0000313" key="3">
    <source>
        <dbReference type="Proteomes" id="UP001157069"/>
    </source>
</evidence>
<dbReference type="RefSeq" id="WP_284299253.1">
    <property type="nucleotide sequence ID" value="NZ_BSVA01000001.1"/>
</dbReference>
<dbReference type="EMBL" id="BSVA01000001">
    <property type="protein sequence ID" value="GMA91100.1"/>
    <property type="molecule type" value="Genomic_DNA"/>
</dbReference>
<dbReference type="InterPro" id="IPR006680">
    <property type="entry name" value="Amidohydro-rel"/>
</dbReference>
<dbReference type="Gene3D" id="2.30.40.10">
    <property type="entry name" value="Urease, subunit C, domain 1"/>
    <property type="match status" value="1"/>
</dbReference>
<dbReference type="InterPro" id="IPR050287">
    <property type="entry name" value="MTA/SAH_deaminase"/>
</dbReference>
<dbReference type="SUPFAM" id="SSF51338">
    <property type="entry name" value="Composite domain of metallo-dependent hydrolases"/>
    <property type="match status" value="2"/>
</dbReference>
<keyword evidence="3" id="KW-1185">Reference proteome</keyword>
<name>A0ABQ6JUY7_9MICO</name>
<dbReference type="SUPFAM" id="SSF51556">
    <property type="entry name" value="Metallo-dependent hydrolases"/>
    <property type="match status" value="1"/>
</dbReference>
<dbReference type="InterPro" id="IPR011059">
    <property type="entry name" value="Metal-dep_hydrolase_composite"/>
</dbReference>
<dbReference type="Gene3D" id="3.20.20.140">
    <property type="entry name" value="Metal-dependent hydrolases"/>
    <property type="match status" value="1"/>
</dbReference>
<sequence>MLTRDDTIAAIGSADDPLPEADQVLDMHGMLVMPGLINGHNHFWGSLFKNTGDGLLLEEWIDEVTFPLKGALRTEDLRIAAYLGALEQLRTGTTTSLNHLNNENDEETIRATIEPVLEVGVRQLVAKELRDAPDPVFSTQHPPHHYPRSRAEEIALAESLVTQWDGAGGIIHMGLAIETGAMWLLHNSTSNEIILDGVELAQRHNLRITNHCSAGSSWLSIKELRDMTGGGDIDYLVRLGALTSNWVMIHCLWLTDREIDHMARENVSVVTNPVSNAYSADGITPLAKMFQAGLTVGLGTDGTYVNCSPDMVEQMKFAALIQNVTHLDPAFMTAERVIEMATIGSAQALGLDHLIGSLEVGKRADIVAFDLDRTHITVPNRAVSALVFSAHGTDVDTVMVNGKLLLREGELLVPLDERAIRAEARARASEAIDRAGIRRRVSEHWRR</sequence>
<organism evidence="2 3">
    <name type="scientific">Homoserinibacter gongjuensis</name>
    <dbReference type="NCBI Taxonomy" id="1162968"/>
    <lineage>
        <taxon>Bacteria</taxon>
        <taxon>Bacillati</taxon>
        <taxon>Actinomycetota</taxon>
        <taxon>Actinomycetes</taxon>
        <taxon>Micrococcales</taxon>
        <taxon>Microbacteriaceae</taxon>
        <taxon>Homoserinibacter</taxon>
    </lineage>
</organism>
<dbReference type="InterPro" id="IPR032466">
    <property type="entry name" value="Metal_Hydrolase"/>
</dbReference>
<reference evidence="3" key="1">
    <citation type="journal article" date="2019" name="Int. J. Syst. Evol. Microbiol.">
        <title>The Global Catalogue of Microorganisms (GCM) 10K type strain sequencing project: providing services to taxonomists for standard genome sequencing and annotation.</title>
        <authorList>
            <consortium name="The Broad Institute Genomics Platform"/>
            <consortium name="The Broad Institute Genome Sequencing Center for Infectious Disease"/>
            <person name="Wu L."/>
            <person name="Ma J."/>
        </authorList>
    </citation>
    <scope>NUCLEOTIDE SEQUENCE [LARGE SCALE GENOMIC DNA]</scope>
    <source>
        <strain evidence="3">NBRC 108755</strain>
    </source>
</reference>
<protein>
    <submittedName>
        <fullName evidence="2">5-methylthioadenosine/S-adenosylhomocysteine deaminase</fullName>
    </submittedName>
</protein>
<dbReference type="PANTHER" id="PTHR43794">
    <property type="entry name" value="AMINOHYDROLASE SSNA-RELATED"/>
    <property type="match status" value="1"/>
</dbReference>
<feature type="domain" description="Amidohydrolase-related" evidence="1">
    <location>
        <begin position="31"/>
        <end position="404"/>
    </location>
</feature>
<dbReference type="Pfam" id="PF01979">
    <property type="entry name" value="Amidohydro_1"/>
    <property type="match status" value="1"/>
</dbReference>
<accession>A0ABQ6JUY7</accession>
<comment type="caution">
    <text evidence="2">The sequence shown here is derived from an EMBL/GenBank/DDBJ whole genome shotgun (WGS) entry which is preliminary data.</text>
</comment>
<dbReference type="Proteomes" id="UP001157069">
    <property type="component" value="Unassembled WGS sequence"/>
</dbReference>
<evidence type="ECO:0000259" key="1">
    <source>
        <dbReference type="Pfam" id="PF01979"/>
    </source>
</evidence>
<gene>
    <name evidence="2" type="primary">mtaD</name>
    <name evidence="2" type="ORF">GCM10025869_16290</name>
</gene>
<dbReference type="PANTHER" id="PTHR43794:SF5">
    <property type="entry name" value="CHLOROHYDROLASE FAMILY PROTEIN"/>
    <property type="match status" value="1"/>
</dbReference>
<evidence type="ECO:0000313" key="2">
    <source>
        <dbReference type="EMBL" id="GMA91100.1"/>
    </source>
</evidence>